<dbReference type="EMBL" id="JAABOA010001267">
    <property type="protein sequence ID" value="KAF9581912.1"/>
    <property type="molecule type" value="Genomic_DNA"/>
</dbReference>
<feature type="region of interest" description="Disordered" evidence="1">
    <location>
        <begin position="133"/>
        <end position="158"/>
    </location>
</feature>
<evidence type="ECO:0000313" key="2">
    <source>
        <dbReference type="EMBL" id="KAF9581912.1"/>
    </source>
</evidence>
<evidence type="ECO:0000256" key="1">
    <source>
        <dbReference type="SAM" id="MobiDB-lite"/>
    </source>
</evidence>
<feature type="compositionally biased region" description="Basic and acidic residues" evidence="1">
    <location>
        <begin position="214"/>
        <end position="226"/>
    </location>
</feature>
<keyword evidence="3" id="KW-1185">Reference proteome</keyword>
<feature type="non-terminal residue" evidence="2">
    <location>
        <position position="226"/>
    </location>
</feature>
<name>A0A9P6FV13_9FUNG</name>
<dbReference type="AlphaFoldDB" id="A0A9P6FV13"/>
<dbReference type="OrthoDB" id="2343369at2759"/>
<feature type="region of interest" description="Disordered" evidence="1">
    <location>
        <begin position="207"/>
        <end position="226"/>
    </location>
</feature>
<evidence type="ECO:0000313" key="3">
    <source>
        <dbReference type="Proteomes" id="UP000780801"/>
    </source>
</evidence>
<dbReference type="Proteomes" id="UP000780801">
    <property type="component" value="Unassembled WGS sequence"/>
</dbReference>
<comment type="caution">
    <text evidence="2">The sequence shown here is derived from an EMBL/GenBank/DDBJ whole genome shotgun (WGS) entry which is preliminary data.</text>
</comment>
<protein>
    <recommendedName>
        <fullName evidence="4">F-box domain-containing protein</fullName>
    </recommendedName>
</protein>
<accession>A0A9P6FV13</accession>
<organism evidence="2 3">
    <name type="scientific">Lunasporangiospora selenospora</name>
    <dbReference type="NCBI Taxonomy" id="979761"/>
    <lineage>
        <taxon>Eukaryota</taxon>
        <taxon>Fungi</taxon>
        <taxon>Fungi incertae sedis</taxon>
        <taxon>Mucoromycota</taxon>
        <taxon>Mortierellomycotina</taxon>
        <taxon>Mortierellomycetes</taxon>
        <taxon>Mortierellales</taxon>
        <taxon>Mortierellaceae</taxon>
        <taxon>Lunasporangiospora</taxon>
    </lineage>
</organism>
<feature type="region of interest" description="Disordered" evidence="1">
    <location>
        <begin position="1"/>
        <end position="27"/>
    </location>
</feature>
<sequence length="226" mass="25830">MSSSPTPESAPWNNGWEPGQESIPQHPVAPSQHVLFESSHVDELDQATTTSPTRVPKNSISRLPPECLHLIISYHAQDLFVLHSLLLVNKAFFQLTVPILFRSPFRLIFDSSLSRQLWRQRLQHRHLAERYRHEQSQTRMFGETPASTGINHEPIRPVEPGGDSVRNVKLVWLLLGSLSHLRWVMDDLPPLSYKFPMLRIPQRELEASSARTTGCHEDVRKSGQEV</sequence>
<evidence type="ECO:0008006" key="4">
    <source>
        <dbReference type="Google" id="ProtNLM"/>
    </source>
</evidence>
<reference evidence="2" key="1">
    <citation type="journal article" date="2020" name="Fungal Divers.">
        <title>Resolving the Mortierellaceae phylogeny through synthesis of multi-gene phylogenetics and phylogenomics.</title>
        <authorList>
            <person name="Vandepol N."/>
            <person name="Liber J."/>
            <person name="Desiro A."/>
            <person name="Na H."/>
            <person name="Kennedy M."/>
            <person name="Barry K."/>
            <person name="Grigoriev I.V."/>
            <person name="Miller A.N."/>
            <person name="O'Donnell K."/>
            <person name="Stajich J.E."/>
            <person name="Bonito G."/>
        </authorList>
    </citation>
    <scope>NUCLEOTIDE SEQUENCE</scope>
    <source>
        <strain evidence="2">KOD1015</strain>
    </source>
</reference>
<gene>
    <name evidence="2" type="ORF">BGW38_000900</name>
</gene>
<proteinExistence type="predicted"/>